<accession>A0A3D9B9F3</accession>
<dbReference type="EMBL" id="QNVV01000001">
    <property type="protein sequence ID" value="REC49969.1"/>
    <property type="molecule type" value="Genomic_DNA"/>
</dbReference>
<protein>
    <recommendedName>
        <fullName evidence="3">RHS repeat-associated core domain-containing protein</fullName>
    </recommendedName>
</protein>
<sequence length="216" mass="25457">MTKHLDKGIASIEYNYLNLPKQITQNSQVTSYLYRADGVKVKKLFDNLETHYLDGFQYKSTFLRESWNGKGTFISDPNEVPVLQLRIIPTSEGYYDVLLNRYVYNFTDHLGNLRLSYTDLNKDGIIQPRIYDASTCFGKICIKDWRPGEIVEVNNYYPFGLMHNYTATTQNAYQYKYQGQELQETGFYSFKWRNYMPDVGRFFNIDPLSEKYAYQS</sequence>
<dbReference type="RefSeq" id="WP_317047982.1">
    <property type="nucleotide sequence ID" value="NZ_QNVV01000001.1"/>
</dbReference>
<dbReference type="AlphaFoldDB" id="A0A3D9B9F3"/>
<proteinExistence type="predicted"/>
<dbReference type="PANTHER" id="PTHR32305">
    <property type="match status" value="1"/>
</dbReference>
<comment type="caution">
    <text evidence="1">The sequence shown here is derived from an EMBL/GenBank/DDBJ whole genome shotgun (WGS) entry which is preliminary data.</text>
</comment>
<organism evidence="1 2">
    <name type="scientific">Chryseobacterium pennipullorum</name>
    <dbReference type="NCBI Taxonomy" id="2258963"/>
    <lineage>
        <taxon>Bacteria</taxon>
        <taxon>Pseudomonadati</taxon>
        <taxon>Bacteroidota</taxon>
        <taxon>Flavobacteriia</taxon>
        <taxon>Flavobacteriales</taxon>
        <taxon>Weeksellaceae</taxon>
        <taxon>Chryseobacterium group</taxon>
        <taxon>Chryseobacterium</taxon>
    </lineage>
</organism>
<evidence type="ECO:0000313" key="1">
    <source>
        <dbReference type="EMBL" id="REC49969.1"/>
    </source>
</evidence>
<evidence type="ECO:0000313" key="2">
    <source>
        <dbReference type="Proteomes" id="UP000256257"/>
    </source>
</evidence>
<dbReference type="Gene3D" id="2.180.10.10">
    <property type="entry name" value="RHS repeat-associated core"/>
    <property type="match status" value="1"/>
</dbReference>
<dbReference type="InterPro" id="IPR050708">
    <property type="entry name" value="T6SS_VgrG/RHS"/>
</dbReference>
<gene>
    <name evidence="1" type="ORF">DRF67_00005</name>
</gene>
<dbReference type="PANTHER" id="PTHR32305:SF15">
    <property type="entry name" value="PROTEIN RHSA-RELATED"/>
    <property type="match status" value="1"/>
</dbReference>
<dbReference type="NCBIfam" id="TIGR03696">
    <property type="entry name" value="Rhs_assc_core"/>
    <property type="match status" value="1"/>
</dbReference>
<reference evidence="1 2" key="1">
    <citation type="submission" date="2018-06" db="EMBL/GenBank/DDBJ databases">
        <title>Novel Chryseobacterium species.</title>
        <authorList>
            <person name="Newman J."/>
            <person name="Hugo C."/>
            <person name="Oosthuizen L."/>
            <person name="Charimba G."/>
        </authorList>
    </citation>
    <scope>NUCLEOTIDE SEQUENCE [LARGE SCALE GENOMIC DNA]</scope>
    <source>
        <strain evidence="1 2">7_F195</strain>
    </source>
</reference>
<dbReference type="Proteomes" id="UP000256257">
    <property type="component" value="Unassembled WGS sequence"/>
</dbReference>
<keyword evidence="2" id="KW-1185">Reference proteome</keyword>
<evidence type="ECO:0008006" key="3">
    <source>
        <dbReference type="Google" id="ProtNLM"/>
    </source>
</evidence>
<name>A0A3D9B9F3_9FLAO</name>
<dbReference type="InterPro" id="IPR022385">
    <property type="entry name" value="Rhs_assc_core"/>
</dbReference>
<feature type="non-terminal residue" evidence="1">
    <location>
        <position position="216"/>
    </location>
</feature>